<dbReference type="AlphaFoldDB" id="A0AAP0D5C3"/>
<dbReference type="Pfam" id="PF03081">
    <property type="entry name" value="Exo70_C"/>
    <property type="match status" value="1"/>
</dbReference>
<dbReference type="Gene3D" id="1.20.1280.170">
    <property type="entry name" value="Exocyst complex component Exo70"/>
    <property type="match status" value="1"/>
</dbReference>
<dbReference type="EMBL" id="JBCNJP010000015">
    <property type="protein sequence ID" value="KAK9066152.1"/>
    <property type="molecule type" value="Genomic_DNA"/>
</dbReference>
<dbReference type="SUPFAM" id="SSF74788">
    <property type="entry name" value="Cullin repeat-like"/>
    <property type="match status" value="1"/>
</dbReference>
<dbReference type="GO" id="GO:0000145">
    <property type="term" value="C:exocyst"/>
    <property type="evidence" value="ECO:0007669"/>
    <property type="project" value="InterPro"/>
</dbReference>
<feature type="domain" description="Exocyst complex subunit Exo70 C-terminal" evidence="4">
    <location>
        <begin position="187"/>
        <end position="525"/>
    </location>
</feature>
<reference evidence="5 6" key="1">
    <citation type="submission" date="2024-04" db="EMBL/GenBank/DDBJ databases">
        <title>The reference genome of an endangered Asteraceae, Deinandra increscens subsp. villosa, native to the Central Coast of California.</title>
        <authorList>
            <person name="Guilliams M."/>
            <person name="Hasenstab-Lehman K."/>
            <person name="Meyer R."/>
            <person name="Mcevoy S."/>
        </authorList>
    </citation>
    <scope>NUCLEOTIDE SEQUENCE [LARGE SCALE GENOMIC DNA]</scope>
    <source>
        <tissue evidence="5">Leaf</tissue>
    </source>
</reference>
<evidence type="ECO:0000256" key="2">
    <source>
        <dbReference type="ARBA" id="ARBA00022448"/>
    </source>
</evidence>
<keyword evidence="2 3" id="KW-0813">Transport</keyword>
<dbReference type="InterPro" id="IPR046364">
    <property type="entry name" value="Exo70_C"/>
</dbReference>
<gene>
    <name evidence="5" type="ORF">SSX86_013473</name>
</gene>
<proteinExistence type="inferred from homology"/>
<keyword evidence="3" id="KW-0653">Protein transport</keyword>
<keyword evidence="3" id="KW-0268">Exocytosis</keyword>
<comment type="caution">
    <text evidence="5">The sequence shown here is derived from an EMBL/GenBank/DDBJ whole genome shotgun (WGS) entry which is preliminary data.</text>
</comment>
<dbReference type="InterPro" id="IPR016159">
    <property type="entry name" value="Cullin_repeat-like_dom_sf"/>
</dbReference>
<dbReference type="GO" id="GO:0005546">
    <property type="term" value="F:phosphatidylinositol-4,5-bisphosphate binding"/>
    <property type="evidence" value="ECO:0007669"/>
    <property type="project" value="InterPro"/>
</dbReference>
<evidence type="ECO:0000256" key="1">
    <source>
        <dbReference type="ARBA" id="ARBA00006756"/>
    </source>
</evidence>
<protein>
    <recommendedName>
        <fullName evidence="3">Exocyst subunit Exo70 family protein</fullName>
    </recommendedName>
</protein>
<dbReference type="PANTHER" id="PTHR12542">
    <property type="entry name" value="EXOCYST COMPLEX PROTEIN EXO70"/>
    <property type="match status" value="1"/>
</dbReference>
<dbReference type="InterPro" id="IPR004140">
    <property type="entry name" value="Exo70"/>
</dbReference>
<dbReference type="PANTHER" id="PTHR12542:SF181">
    <property type="entry name" value="EXOCYST SUBUNIT EXO70 FAMILY PROTEIN"/>
    <property type="match status" value="1"/>
</dbReference>
<dbReference type="Pfam" id="PF20669">
    <property type="entry name" value="Exo70_N"/>
    <property type="match status" value="1"/>
</dbReference>
<organism evidence="5 6">
    <name type="scientific">Deinandra increscens subsp. villosa</name>
    <dbReference type="NCBI Taxonomy" id="3103831"/>
    <lineage>
        <taxon>Eukaryota</taxon>
        <taxon>Viridiplantae</taxon>
        <taxon>Streptophyta</taxon>
        <taxon>Embryophyta</taxon>
        <taxon>Tracheophyta</taxon>
        <taxon>Spermatophyta</taxon>
        <taxon>Magnoliopsida</taxon>
        <taxon>eudicotyledons</taxon>
        <taxon>Gunneridae</taxon>
        <taxon>Pentapetalae</taxon>
        <taxon>asterids</taxon>
        <taxon>campanulids</taxon>
        <taxon>Asterales</taxon>
        <taxon>Asteraceae</taxon>
        <taxon>Asteroideae</taxon>
        <taxon>Heliantheae alliance</taxon>
        <taxon>Madieae</taxon>
        <taxon>Madiinae</taxon>
        <taxon>Deinandra</taxon>
    </lineage>
</organism>
<sequence length="531" mass="60199">MALGLAIGVISRWRSTSDNKYSFVFSGERDQIDQYLDAVDQIQCSIVSGTAYDENGAKSAIQMAMLRLANEMDNLLKLNAAAARSTDNNNIPDSSTYSSTMTDSGSNSYVDDYEYGGSVLSEVIIDDLRSIAQRMNGAGYLGDCKKAFISNRKRCIEASYQRLHIQKFSSDDAPRMQWNMLEPIIKVWMKSAKICFRKIFSYEKQLCGKIFGDDDDDDCFLEISGDRASELLEIATNLSGIKTASERLFGILELYKTCSDLLPEMNKLFDTQSSESFRTKAEQVVAKLAGTACMTIEKFEKDLLTACMTSIDKSHSLCKYVMDYVFKLEQNKQTLMELSLSNPPGNGVNFTITEPQPQNKLPFHVMWIIMCLVSKLECQAQLYKNDSTMNFHLMNNFFYIVKKINGEPEVREMIGDDCFEDVSSKFDQVKAKYLRLTLARVLSILQDKMPLKKRLRKFNAEFNKVQSDLEKCKVPDFQLLKDIRISMEEMLVPPYSSLLELLSKSSCLTADHVKFSVEELKSAIQGFFPST</sequence>
<evidence type="ECO:0000256" key="3">
    <source>
        <dbReference type="RuleBase" id="RU365026"/>
    </source>
</evidence>
<evidence type="ECO:0000313" key="5">
    <source>
        <dbReference type="EMBL" id="KAK9066152.1"/>
    </source>
</evidence>
<comment type="function">
    <text evidence="3">Component of the exocyst complex.</text>
</comment>
<dbReference type="Proteomes" id="UP001408789">
    <property type="component" value="Unassembled WGS sequence"/>
</dbReference>
<evidence type="ECO:0000313" key="6">
    <source>
        <dbReference type="Proteomes" id="UP001408789"/>
    </source>
</evidence>
<evidence type="ECO:0000259" key="4">
    <source>
        <dbReference type="Pfam" id="PF03081"/>
    </source>
</evidence>
<dbReference type="GO" id="GO:0006887">
    <property type="term" value="P:exocytosis"/>
    <property type="evidence" value="ECO:0007669"/>
    <property type="project" value="UniProtKB-KW"/>
</dbReference>
<comment type="similarity">
    <text evidence="1 3">Belongs to the EXO70 family.</text>
</comment>
<name>A0AAP0D5C3_9ASTR</name>
<dbReference type="GO" id="GO:0015031">
    <property type="term" value="P:protein transport"/>
    <property type="evidence" value="ECO:0007669"/>
    <property type="project" value="UniProtKB-KW"/>
</dbReference>
<accession>A0AAP0D5C3</accession>
<keyword evidence="6" id="KW-1185">Reference proteome</keyword>